<evidence type="ECO:0000256" key="7">
    <source>
        <dbReference type="ARBA" id="ARBA00023157"/>
    </source>
</evidence>
<proteinExistence type="inferred from homology"/>
<dbReference type="CDD" id="cd00190">
    <property type="entry name" value="Tryp_SPc"/>
    <property type="match status" value="1"/>
</dbReference>
<feature type="chain" id="PRO_5028945990" evidence="11">
    <location>
        <begin position="21"/>
        <end position="702"/>
    </location>
</feature>
<dbReference type="PROSITE" id="PS50240">
    <property type="entry name" value="TRYPSIN_DOM"/>
    <property type="match status" value="1"/>
</dbReference>
<keyword evidence="6 9" id="KW-0720">Serine protease</keyword>
<protein>
    <submittedName>
        <fullName evidence="14">Serine protease Hayan isoform X1</fullName>
    </submittedName>
</protein>
<dbReference type="InterPro" id="IPR033116">
    <property type="entry name" value="TRYPSIN_SER"/>
</dbReference>
<dbReference type="GO" id="GO:0004252">
    <property type="term" value="F:serine-type endopeptidase activity"/>
    <property type="evidence" value="ECO:0007669"/>
    <property type="project" value="InterPro"/>
</dbReference>
<dbReference type="InterPro" id="IPR009003">
    <property type="entry name" value="Peptidase_S1_PA"/>
</dbReference>
<dbReference type="InterPro" id="IPR001254">
    <property type="entry name" value="Trypsin_dom"/>
</dbReference>
<dbReference type="SMART" id="SM00680">
    <property type="entry name" value="CLIP"/>
    <property type="match status" value="4"/>
</dbReference>
<evidence type="ECO:0000256" key="11">
    <source>
        <dbReference type="SAM" id="SignalP"/>
    </source>
</evidence>
<dbReference type="Pfam" id="PF00089">
    <property type="entry name" value="Trypsin"/>
    <property type="match status" value="1"/>
</dbReference>
<evidence type="ECO:0000259" key="12">
    <source>
        <dbReference type="PROSITE" id="PS50240"/>
    </source>
</evidence>
<dbReference type="PANTHER" id="PTHR24252">
    <property type="entry name" value="ACROSIN-RELATED"/>
    <property type="match status" value="1"/>
</dbReference>
<dbReference type="PROSITE" id="PS00135">
    <property type="entry name" value="TRYPSIN_SER"/>
    <property type="match status" value="1"/>
</dbReference>
<dbReference type="PANTHER" id="PTHR24252:SF7">
    <property type="entry name" value="HYALIN"/>
    <property type="match status" value="1"/>
</dbReference>
<evidence type="ECO:0000256" key="4">
    <source>
        <dbReference type="ARBA" id="ARBA00022729"/>
    </source>
</evidence>
<dbReference type="InParanoid" id="A0A7F5RHB5"/>
<evidence type="ECO:0000256" key="8">
    <source>
        <dbReference type="ARBA" id="ARBA00024195"/>
    </source>
</evidence>
<evidence type="ECO:0000256" key="2">
    <source>
        <dbReference type="ARBA" id="ARBA00022525"/>
    </source>
</evidence>
<comment type="subcellular location">
    <subcellularLocation>
        <location evidence="1">Secreted</location>
    </subcellularLocation>
</comment>
<gene>
    <name evidence="14" type="primary">LOC108736803</name>
</gene>
<dbReference type="GeneID" id="108736803"/>
<keyword evidence="4 11" id="KW-0732">Signal</keyword>
<dbReference type="InterPro" id="IPR022700">
    <property type="entry name" value="CLIP"/>
</dbReference>
<evidence type="ECO:0000313" key="14">
    <source>
        <dbReference type="RefSeq" id="XP_025835379.1"/>
    </source>
</evidence>
<dbReference type="GO" id="GO:0006508">
    <property type="term" value="P:proteolysis"/>
    <property type="evidence" value="ECO:0007669"/>
    <property type="project" value="UniProtKB-KW"/>
</dbReference>
<evidence type="ECO:0000313" key="13">
    <source>
        <dbReference type="Proteomes" id="UP000192223"/>
    </source>
</evidence>
<accession>A0A7F5RHB5</accession>
<dbReference type="SMART" id="SM00020">
    <property type="entry name" value="Tryp_SPc"/>
    <property type="match status" value="1"/>
</dbReference>
<dbReference type="PROSITE" id="PS00134">
    <property type="entry name" value="TRYPSIN_HIS"/>
    <property type="match status" value="1"/>
</dbReference>
<keyword evidence="7" id="KW-1015">Disulfide bond</keyword>
<evidence type="ECO:0000256" key="6">
    <source>
        <dbReference type="ARBA" id="ARBA00022825"/>
    </source>
</evidence>
<dbReference type="SUPFAM" id="SSF50494">
    <property type="entry name" value="Trypsin-like serine proteases"/>
    <property type="match status" value="1"/>
</dbReference>
<evidence type="ECO:0000256" key="9">
    <source>
        <dbReference type="RuleBase" id="RU363034"/>
    </source>
</evidence>
<evidence type="ECO:0000256" key="5">
    <source>
        <dbReference type="ARBA" id="ARBA00022801"/>
    </source>
</evidence>
<reference evidence="14" key="1">
    <citation type="submission" date="2025-08" db="UniProtKB">
        <authorList>
            <consortium name="RefSeq"/>
        </authorList>
    </citation>
    <scope>IDENTIFICATION</scope>
    <source>
        <tissue evidence="14">Entire body</tissue>
    </source>
</reference>
<evidence type="ECO:0000256" key="1">
    <source>
        <dbReference type="ARBA" id="ARBA00004613"/>
    </source>
</evidence>
<dbReference type="InterPro" id="IPR018114">
    <property type="entry name" value="TRYPSIN_HIS"/>
</dbReference>
<feature type="region of interest" description="Disordered" evidence="10">
    <location>
        <begin position="278"/>
        <end position="335"/>
    </location>
</feature>
<dbReference type="OrthoDB" id="6339452at2759"/>
<keyword evidence="13" id="KW-1185">Reference proteome</keyword>
<dbReference type="FunFam" id="2.40.10.10:FF:000015">
    <property type="entry name" value="Atrial natriuretic peptide-converting enzyme"/>
    <property type="match status" value="1"/>
</dbReference>
<dbReference type="PRINTS" id="PR00722">
    <property type="entry name" value="CHYMOTRYPSIN"/>
</dbReference>
<name>A0A7F5RHB5_AGRPL</name>
<evidence type="ECO:0000256" key="3">
    <source>
        <dbReference type="ARBA" id="ARBA00022670"/>
    </source>
</evidence>
<dbReference type="AlphaFoldDB" id="A0A7F5RHB5"/>
<dbReference type="Gene3D" id="2.40.10.10">
    <property type="entry name" value="Trypsin-like serine proteases"/>
    <property type="match status" value="1"/>
</dbReference>
<dbReference type="FunCoup" id="A0A7F5RHB5">
    <property type="interactions" value="11"/>
</dbReference>
<dbReference type="GO" id="GO:0005576">
    <property type="term" value="C:extracellular region"/>
    <property type="evidence" value="ECO:0007669"/>
    <property type="project" value="UniProtKB-SubCell"/>
</dbReference>
<dbReference type="InterPro" id="IPR001314">
    <property type="entry name" value="Peptidase_S1A"/>
</dbReference>
<keyword evidence="5 9" id="KW-0378">Hydrolase</keyword>
<feature type="domain" description="Peptidase S1" evidence="12">
    <location>
        <begin position="454"/>
        <end position="700"/>
    </location>
</feature>
<keyword evidence="2" id="KW-0964">Secreted</keyword>
<feature type="signal peptide" evidence="11">
    <location>
        <begin position="1"/>
        <end position="20"/>
    </location>
</feature>
<dbReference type="InterPro" id="IPR043504">
    <property type="entry name" value="Peptidase_S1_PA_chymotrypsin"/>
</dbReference>
<keyword evidence="3 9" id="KW-0645">Protease</keyword>
<feature type="compositionally biased region" description="Low complexity" evidence="10">
    <location>
        <begin position="278"/>
        <end position="317"/>
    </location>
</feature>
<comment type="similarity">
    <text evidence="8">Belongs to the peptidase S1 family. CLIP subfamily.</text>
</comment>
<evidence type="ECO:0000256" key="10">
    <source>
        <dbReference type="SAM" id="MobiDB-lite"/>
    </source>
</evidence>
<sequence length="702" mass="77365">MINFNVFFLFFIFQVVQISGDLGDICETSSGEKGECIFVHRCQSAIKFIQQGGAPELCGFEGTEALTCCERNQLVIKTPSQATSSGISHQRVRRQSRHYPTMNGQQVEVYSCSLNPRPVAPGTSAIVCEEKRPGPNMKPIVHPQRHPPQRHDSCRLPDGNRGECRALAQCPKAALLFTQGVHPVVCGRTGTEVYVCCETDTIPSTEVNLLGRPCVFPNGEVGNCLLPSSCSRENQWFPSVYCGTSKSEMICCRNTPYIGPPTPLTEINPYTAPELCTTATTESPPSTTTEIVSPTLQTPSTVRTTSTSATTQPSFPSVVPRETTDSPNSSNLRENDPCKLSTGENGVCLYTFQCTAALEVILGGKVPDVCGRDGTETLICCKSNLTNPFEFEDRFAKNTVSQQKCIEYNEEVERFTESKIVNRPPLVNGSPAAEKEFPQMGNTNFTKFKFHKFVIGGVKTIEKEFPHMAALGFGSINDVQWLCGGSLISPNFILTAAHCTFTQELGQVKFARMGLLNLKIITNNLQDFVITQVFTHPDYRPPVQYNDIALLKLNKNADFTEYVKPACLYTSREEPKLKPYATGWGKTQFNGETSDALQKVDLNYFSYEQCRSAFASVSKRKLPNGIVDETQVCAGGINESKDTCQGDSGGPLQSKIEFGLNKPYYIIGVTSFGKACGIPNTPAVYTRVSYYVPWIEQIVWPE</sequence>
<dbReference type="KEGG" id="apln:108736803"/>
<dbReference type="Proteomes" id="UP000192223">
    <property type="component" value="Unplaced"/>
</dbReference>
<organism evidence="13 14">
    <name type="scientific">Agrilus planipennis</name>
    <name type="common">Emerald ash borer</name>
    <name type="synonym">Agrilus marcopoli</name>
    <dbReference type="NCBI Taxonomy" id="224129"/>
    <lineage>
        <taxon>Eukaryota</taxon>
        <taxon>Metazoa</taxon>
        <taxon>Ecdysozoa</taxon>
        <taxon>Arthropoda</taxon>
        <taxon>Hexapoda</taxon>
        <taxon>Insecta</taxon>
        <taxon>Pterygota</taxon>
        <taxon>Neoptera</taxon>
        <taxon>Endopterygota</taxon>
        <taxon>Coleoptera</taxon>
        <taxon>Polyphaga</taxon>
        <taxon>Elateriformia</taxon>
        <taxon>Buprestoidea</taxon>
        <taxon>Buprestidae</taxon>
        <taxon>Agrilinae</taxon>
        <taxon>Agrilus</taxon>
    </lineage>
</organism>
<dbReference type="RefSeq" id="XP_025835379.1">
    <property type="nucleotide sequence ID" value="XM_025979594.1"/>
</dbReference>